<dbReference type="SUPFAM" id="SSF54534">
    <property type="entry name" value="FKBP-like"/>
    <property type="match status" value="2"/>
</dbReference>
<sequence>MRRFAILMLLGSAMITFSFAQGKKQKAPKSQTLFTVNKKTVTTNEFIYLYKKNHQNKSEDFTNEKIQEYLDLFINFKLKVEEAKARGLDTTQAFIKEYSQYKDELRKPYLPDTKLTDSLVRLTYNRMKEEVRASHILINVKPDASPEDTLKAYNKIIDLRNKIKKGEDFGMIASEFSEDPSARTNQGNLGYFTAMQMVYPFESAAYSTKVGEVSMPIRSRFGYHIIYVTDRRPARGEVEISHIMLRTGDGKDNEKVKNTIFDIYDELQAGVKWDELCRQYSEDPGSKDSGGKLKQFGVGAMASIPEFERIAFSLNKPGEISDPFQTQYGWHIMKLERKIPLAPFEELNASLKSRVNRDERTQVSKQALTLKLRKDFQFTEQPAAKTKVLALADTSIQTGKWKAPAYPKANKEILFSLTGKNYSVKDFLDYAQKNQKPTSQLPAKYLEELYNHFVDASILTLQEEKIMRENPDYTYLLQEYYEGILLFEIMEKEVWNKASDDSVGQHKYYDAHVNDYQAGERAKASFYFTASNNFVAKLKPILEAGDEKAIQEFVAQNKLKTETGFYKKEEKTILRKVPWTAGVHSTENNGMYYLAWLKDILPPGPMSFEEARPAVISDYQTYLEKNWVQQLKKKYSVKVNEKGKQYVFQNLQQK</sequence>
<dbReference type="SUPFAM" id="SSF109998">
    <property type="entry name" value="Triger factor/SurA peptide-binding domain-like"/>
    <property type="match status" value="1"/>
</dbReference>
<feature type="domain" description="PpiC" evidence="3">
    <location>
        <begin position="128"/>
        <end position="230"/>
    </location>
</feature>
<dbReference type="PANTHER" id="PTHR47245:SF2">
    <property type="entry name" value="PEPTIDYL-PROLYL CIS-TRANS ISOMERASE HP_0175-RELATED"/>
    <property type="match status" value="1"/>
</dbReference>
<evidence type="ECO:0000259" key="3">
    <source>
        <dbReference type="PROSITE" id="PS50198"/>
    </source>
</evidence>
<dbReference type="OrthoDB" id="14196at2"/>
<proteinExistence type="predicted"/>
<keyword evidence="5" id="KW-1185">Reference proteome</keyword>
<dbReference type="GO" id="GO:0003755">
    <property type="term" value="F:peptidyl-prolyl cis-trans isomerase activity"/>
    <property type="evidence" value="ECO:0007669"/>
    <property type="project" value="UniProtKB-KW"/>
</dbReference>
<dbReference type="Proteomes" id="UP000190961">
    <property type="component" value="Unassembled WGS sequence"/>
</dbReference>
<organism evidence="4 5">
    <name type="scientific">Ohtaekwangia koreensis</name>
    <dbReference type="NCBI Taxonomy" id="688867"/>
    <lineage>
        <taxon>Bacteria</taxon>
        <taxon>Pseudomonadati</taxon>
        <taxon>Bacteroidota</taxon>
        <taxon>Cytophagia</taxon>
        <taxon>Cytophagales</taxon>
        <taxon>Fulvivirgaceae</taxon>
        <taxon>Ohtaekwangia</taxon>
    </lineage>
</organism>
<dbReference type="InterPro" id="IPR050245">
    <property type="entry name" value="PrsA_foldase"/>
</dbReference>
<dbReference type="RefSeq" id="WP_079687409.1">
    <property type="nucleotide sequence ID" value="NZ_FUZU01000002.1"/>
</dbReference>
<dbReference type="InterPro" id="IPR000297">
    <property type="entry name" value="PPIase_PpiC"/>
</dbReference>
<evidence type="ECO:0000313" key="5">
    <source>
        <dbReference type="Proteomes" id="UP000190961"/>
    </source>
</evidence>
<evidence type="ECO:0000256" key="2">
    <source>
        <dbReference type="SAM" id="SignalP"/>
    </source>
</evidence>
<feature type="chain" id="PRO_5012820919" evidence="2">
    <location>
        <begin position="21"/>
        <end position="654"/>
    </location>
</feature>
<name>A0A1T5LBC9_9BACT</name>
<protein>
    <submittedName>
        <fullName evidence="4">Peptidyl-prolyl cis-trans isomerase SurA</fullName>
    </submittedName>
</protein>
<dbReference type="STRING" id="688867.SAMN05660236_2836"/>
<dbReference type="PANTHER" id="PTHR47245">
    <property type="entry name" value="PEPTIDYLPROLYL ISOMERASE"/>
    <property type="match status" value="1"/>
</dbReference>
<keyword evidence="1" id="KW-0697">Rotamase</keyword>
<feature type="domain" description="PpiC" evidence="3">
    <location>
        <begin position="235"/>
        <end position="337"/>
    </location>
</feature>
<keyword evidence="2" id="KW-0732">Signal</keyword>
<feature type="signal peptide" evidence="2">
    <location>
        <begin position="1"/>
        <end position="20"/>
    </location>
</feature>
<dbReference type="AlphaFoldDB" id="A0A1T5LBC9"/>
<keyword evidence="1 4" id="KW-0413">Isomerase</keyword>
<dbReference type="Gene3D" id="3.10.50.40">
    <property type="match status" value="2"/>
</dbReference>
<dbReference type="InterPro" id="IPR027304">
    <property type="entry name" value="Trigger_fact/SurA_dom_sf"/>
</dbReference>
<dbReference type="Pfam" id="PF00639">
    <property type="entry name" value="Rotamase"/>
    <property type="match status" value="1"/>
</dbReference>
<evidence type="ECO:0000313" key="4">
    <source>
        <dbReference type="EMBL" id="SKC72959.1"/>
    </source>
</evidence>
<dbReference type="Pfam" id="PF13616">
    <property type="entry name" value="Rotamase_3"/>
    <property type="match status" value="1"/>
</dbReference>
<dbReference type="EMBL" id="FUZU01000002">
    <property type="protein sequence ID" value="SKC72959.1"/>
    <property type="molecule type" value="Genomic_DNA"/>
</dbReference>
<accession>A0A1T5LBC9</accession>
<evidence type="ECO:0000256" key="1">
    <source>
        <dbReference type="PROSITE-ProRule" id="PRU00278"/>
    </source>
</evidence>
<dbReference type="PROSITE" id="PS50198">
    <property type="entry name" value="PPIC_PPIASE_2"/>
    <property type="match status" value="2"/>
</dbReference>
<dbReference type="InterPro" id="IPR046357">
    <property type="entry name" value="PPIase_dom_sf"/>
</dbReference>
<gene>
    <name evidence="4" type="ORF">SAMN05660236_2836</name>
</gene>
<reference evidence="4 5" key="1">
    <citation type="submission" date="2017-02" db="EMBL/GenBank/DDBJ databases">
        <authorList>
            <person name="Peterson S.W."/>
        </authorList>
    </citation>
    <scope>NUCLEOTIDE SEQUENCE [LARGE SCALE GENOMIC DNA]</scope>
    <source>
        <strain evidence="4 5">DSM 25262</strain>
    </source>
</reference>